<reference evidence="3 4" key="1">
    <citation type="submission" date="2014-07" db="EMBL/GenBank/DDBJ databases">
        <authorList>
            <person name="McCorrison J."/>
            <person name="Sanka R."/>
            <person name="Torralba M."/>
            <person name="Gillis M."/>
            <person name="Haft D.H."/>
            <person name="Methe B."/>
            <person name="Sutton G."/>
            <person name="Nelson K.E."/>
        </authorList>
    </citation>
    <scope>NUCLEOTIDE SEQUENCE [LARGE SCALE GENOMIC DNA]</scope>
    <source>
        <strain evidence="3 4">DNF00853</strain>
    </source>
</reference>
<dbReference type="AlphaFoldDB" id="A0A096ASR4"/>
<keyword evidence="1" id="KW-0732">Signal</keyword>
<proteinExistence type="predicted"/>
<dbReference type="Pfam" id="PF02638">
    <property type="entry name" value="GHL10"/>
    <property type="match status" value="1"/>
</dbReference>
<feature type="domain" description="Glycosyl hydrolase-like 10" evidence="2">
    <location>
        <begin position="51"/>
        <end position="347"/>
    </location>
</feature>
<evidence type="ECO:0000313" key="4">
    <source>
        <dbReference type="Proteomes" id="UP000029556"/>
    </source>
</evidence>
<accession>A0A096ASR4</accession>
<gene>
    <name evidence="3" type="ORF">HMPREF2137_10740</name>
</gene>
<dbReference type="Proteomes" id="UP000029556">
    <property type="component" value="Unassembled WGS sequence"/>
</dbReference>
<protein>
    <submittedName>
        <fullName evidence="3">FenI protein</fullName>
    </submittedName>
</protein>
<dbReference type="PANTHER" id="PTHR43405">
    <property type="entry name" value="GLYCOSYL HYDROLASE DIGH"/>
    <property type="match status" value="1"/>
</dbReference>
<dbReference type="Gene3D" id="3.20.20.80">
    <property type="entry name" value="Glycosidases"/>
    <property type="match status" value="1"/>
</dbReference>
<evidence type="ECO:0000313" key="3">
    <source>
        <dbReference type="EMBL" id="KGF33652.1"/>
    </source>
</evidence>
<dbReference type="InterPro" id="IPR003790">
    <property type="entry name" value="GHL10"/>
</dbReference>
<name>A0A096ASR4_9BACT</name>
<dbReference type="EMBL" id="JRNN01000081">
    <property type="protein sequence ID" value="KGF33652.1"/>
    <property type="molecule type" value="Genomic_DNA"/>
</dbReference>
<dbReference type="InterPro" id="IPR017853">
    <property type="entry name" value="GH"/>
</dbReference>
<evidence type="ECO:0000256" key="1">
    <source>
        <dbReference type="ARBA" id="ARBA00022729"/>
    </source>
</evidence>
<dbReference type="InterPro" id="IPR052177">
    <property type="entry name" value="Divisome_Glycosyl_Hydrolase"/>
</dbReference>
<dbReference type="OrthoDB" id="9773203at2"/>
<dbReference type="RefSeq" id="WP_036874322.1">
    <property type="nucleotide sequence ID" value="NZ_JRNN01000081.1"/>
</dbReference>
<sequence length="490" mass="56030">MKRINRFIFFAFIVMFLFSCNEERDDHNKGKTPPPTPSGPTAELPIVPRKELRGVWMATVWGLDWPMGRYDQASQKELYLKYLDLFKDNNINAVFFQVRGMADAYYASQYEPWSKSITGQAGVDPGYDILRFLIDEAHKRNIAFHAWINPYRISTRPGSDTSFPKLDSKIPANLVKDYNKYRIYNPALPAAQDRIVNIVKELIIKYNVDGVHMDDYFYPYLSSGEGMNDQNEYAMYGRAFNTIEEFRRDNVNKVVKKLHDMIKSTNPNLVFSIGPGGNIENNMNLMFADVAKWSKEGWVDVIIPQLYFHTGNSIYNFDKGLARWSNMITKSKLVIGYGIYKFGDSKQGSAYMNSSELTKQMRLADENPKVMGGLFYSAKSLFTNPVSIMSAIKQRYKEPVVMPYLLVDKPTLPNAPKNLKIMNDILHWDAVSDCYYAVYLSTGSKRMAKLVATTKDNSAKLLRPGTYFVTAVNEKNNAESKISDLIKYGN</sequence>
<organism evidence="3 4">
    <name type="scientific">Hoylesella buccalis DNF00853</name>
    <dbReference type="NCBI Taxonomy" id="1401074"/>
    <lineage>
        <taxon>Bacteria</taxon>
        <taxon>Pseudomonadati</taxon>
        <taxon>Bacteroidota</taxon>
        <taxon>Bacteroidia</taxon>
        <taxon>Bacteroidales</taxon>
        <taxon>Prevotellaceae</taxon>
        <taxon>Hoylesella</taxon>
    </lineage>
</organism>
<comment type="caution">
    <text evidence="3">The sequence shown here is derived from an EMBL/GenBank/DDBJ whole genome shotgun (WGS) entry which is preliminary data.</text>
</comment>
<dbReference type="PANTHER" id="PTHR43405:SF1">
    <property type="entry name" value="GLYCOSYL HYDROLASE DIGH"/>
    <property type="match status" value="1"/>
</dbReference>
<dbReference type="SUPFAM" id="SSF51445">
    <property type="entry name" value="(Trans)glycosidases"/>
    <property type="match status" value="1"/>
</dbReference>
<evidence type="ECO:0000259" key="2">
    <source>
        <dbReference type="Pfam" id="PF02638"/>
    </source>
</evidence>
<dbReference type="PROSITE" id="PS51257">
    <property type="entry name" value="PROKAR_LIPOPROTEIN"/>
    <property type="match status" value="1"/>
</dbReference>